<evidence type="ECO:0000313" key="2">
    <source>
        <dbReference type="Proteomes" id="UP000789405"/>
    </source>
</evidence>
<keyword evidence="2" id="KW-1185">Reference proteome</keyword>
<comment type="caution">
    <text evidence="1">The sequence shown here is derived from an EMBL/GenBank/DDBJ whole genome shotgun (WGS) entry which is preliminary data.</text>
</comment>
<dbReference type="Proteomes" id="UP000789405">
    <property type="component" value="Unassembled WGS sequence"/>
</dbReference>
<accession>A0A9N9EWL4</accession>
<evidence type="ECO:0000313" key="1">
    <source>
        <dbReference type="EMBL" id="CAG8695463.1"/>
    </source>
</evidence>
<sequence>MDKTQNDNAYLPPLNQNVIFSEPSSILSSQQNTSVSPTAVKGNSRLKSRITIDVGRCSHKTKDYKPRSFSLDSGYKYYCHPQYNIYNQNDNNYELFCRAYKPQLPESLVERRRSSSKYPIYGYSSSDDKLYDSPSTKLYPYTNIFMGSKVNNEKNGDSENLEFGKEITKEFLYNFEAWKEQFFKSS</sequence>
<reference evidence="1" key="1">
    <citation type="submission" date="2021-06" db="EMBL/GenBank/DDBJ databases">
        <authorList>
            <person name="Kallberg Y."/>
            <person name="Tangrot J."/>
            <person name="Rosling A."/>
        </authorList>
    </citation>
    <scope>NUCLEOTIDE SEQUENCE</scope>
    <source>
        <strain evidence="1">MA453B</strain>
    </source>
</reference>
<gene>
    <name evidence="1" type="ORF">DERYTH_LOCUS12646</name>
</gene>
<dbReference type="EMBL" id="CAJVPY010008415">
    <property type="protein sequence ID" value="CAG8695463.1"/>
    <property type="molecule type" value="Genomic_DNA"/>
</dbReference>
<name>A0A9N9EWL4_9GLOM</name>
<organism evidence="1 2">
    <name type="scientific">Dentiscutata erythropus</name>
    <dbReference type="NCBI Taxonomy" id="1348616"/>
    <lineage>
        <taxon>Eukaryota</taxon>
        <taxon>Fungi</taxon>
        <taxon>Fungi incertae sedis</taxon>
        <taxon>Mucoromycota</taxon>
        <taxon>Glomeromycotina</taxon>
        <taxon>Glomeromycetes</taxon>
        <taxon>Diversisporales</taxon>
        <taxon>Gigasporaceae</taxon>
        <taxon>Dentiscutata</taxon>
    </lineage>
</organism>
<proteinExistence type="predicted"/>
<dbReference type="OrthoDB" id="2417766at2759"/>
<protein>
    <submittedName>
        <fullName evidence="1">25765_t:CDS:1</fullName>
    </submittedName>
</protein>
<dbReference type="AlphaFoldDB" id="A0A9N9EWL4"/>